<accession>A0A818K8N8</accession>
<dbReference type="AlphaFoldDB" id="A0A818K8N8"/>
<keyword evidence="4" id="KW-0677">Repeat</keyword>
<reference evidence="11" key="1">
    <citation type="submission" date="2021-02" db="EMBL/GenBank/DDBJ databases">
        <authorList>
            <person name="Nowell W R."/>
        </authorList>
    </citation>
    <scope>NUCLEOTIDE SEQUENCE</scope>
</reference>
<evidence type="ECO:0000256" key="4">
    <source>
        <dbReference type="ARBA" id="ARBA00022737"/>
    </source>
</evidence>
<dbReference type="Pfam" id="PF14580">
    <property type="entry name" value="LRR_9"/>
    <property type="match status" value="1"/>
</dbReference>
<gene>
    <name evidence="11" type="ORF">FNK824_LOCUS1115</name>
    <name evidence="12" type="ORF">OTI717_LOCUS7516</name>
</gene>
<dbReference type="SMART" id="SM00446">
    <property type="entry name" value="LRRcap"/>
    <property type="match status" value="1"/>
</dbReference>
<dbReference type="FunFam" id="3.80.10.10:FF:000026">
    <property type="entry name" value="U2 small nuclear ribonucleoprotein A"/>
    <property type="match status" value="1"/>
</dbReference>
<evidence type="ECO:0000256" key="6">
    <source>
        <dbReference type="ARBA" id="ARBA00023242"/>
    </source>
</evidence>
<dbReference type="InterPro" id="IPR001611">
    <property type="entry name" value="Leu-rich_rpt"/>
</dbReference>
<dbReference type="GO" id="GO:0005686">
    <property type="term" value="C:U2 snRNP"/>
    <property type="evidence" value="ECO:0007669"/>
    <property type="project" value="TreeGrafter"/>
</dbReference>
<keyword evidence="3" id="KW-0747">Spliceosome</keyword>
<comment type="subcellular location">
    <subcellularLocation>
        <location evidence="1">Nucleus</location>
    </subcellularLocation>
</comment>
<feature type="region of interest" description="Disordered" evidence="9">
    <location>
        <begin position="162"/>
        <end position="197"/>
    </location>
</feature>
<dbReference type="EMBL" id="CAJOAX010000567">
    <property type="protein sequence ID" value="CAF3615297.1"/>
    <property type="molecule type" value="Genomic_DNA"/>
</dbReference>
<comment type="similarity">
    <text evidence="7">Belongs to the U2 small nuclear ribonucleoprotein A family.</text>
</comment>
<keyword evidence="8" id="KW-0175">Coiled coil</keyword>
<dbReference type="Gene3D" id="3.80.10.10">
    <property type="entry name" value="Ribonuclease Inhibitor"/>
    <property type="match status" value="1"/>
</dbReference>
<dbReference type="PANTHER" id="PTHR10552">
    <property type="entry name" value="U2 SMALL NUCLEAR RIBONUCLEOPROTEIN A"/>
    <property type="match status" value="1"/>
</dbReference>
<dbReference type="PROSITE" id="PS51450">
    <property type="entry name" value="LRR"/>
    <property type="match status" value="2"/>
</dbReference>
<dbReference type="EMBL" id="CAJOBE010000055">
    <property type="protein sequence ID" value="CAF3554211.1"/>
    <property type="molecule type" value="Genomic_DNA"/>
</dbReference>
<protein>
    <recommendedName>
        <fullName evidence="10">U2A'/phosphoprotein 32 family A C-terminal domain-containing protein</fullName>
    </recommendedName>
</protein>
<evidence type="ECO:0000256" key="2">
    <source>
        <dbReference type="ARBA" id="ARBA00022614"/>
    </source>
</evidence>
<evidence type="ECO:0000256" key="3">
    <source>
        <dbReference type="ARBA" id="ARBA00022728"/>
    </source>
</evidence>
<dbReference type="GO" id="GO:0005681">
    <property type="term" value="C:spliceosomal complex"/>
    <property type="evidence" value="ECO:0007669"/>
    <property type="project" value="UniProtKB-KW"/>
</dbReference>
<evidence type="ECO:0000256" key="9">
    <source>
        <dbReference type="SAM" id="MobiDB-lite"/>
    </source>
</evidence>
<keyword evidence="6" id="KW-0539">Nucleus</keyword>
<feature type="region of interest" description="Disordered" evidence="9">
    <location>
        <begin position="320"/>
        <end position="339"/>
    </location>
</feature>
<keyword evidence="2" id="KW-0433">Leucine-rich repeat</keyword>
<dbReference type="InterPro" id="IPR003603">
    <property type="entry name" value="U2A'_phosphoprotein32A_C"/>
</dbReference>
<evidence type="ECO:0000313" key="13">
    <source>
        <dbReference type="Proteomes" id="UP000663874"/>
    </source>
</evidence>
<name>A0A818K8N8_9BILA</name>
<dbReference type="InterPro" id="IPR032675">
    <property type="entry name" value="LRR_dom_sf"/>
</dbReference>
<dbReference type="PANTHER" id="PTHR10552:SF6">
    <property type="entry name" value="U2 SMALL NUCLEAR RIBONUCLEOPROTEIN A"/>
    <property type="match status" value="1"/>
</dbReference>
<feature type="domain" description="U2A'/phosphoprotein 32 family A C-terminal" evidence="10">
    <location>
        <begin position="128"/>
        <end position="146"/>
    </location>
</feature>
<keyword evidence="3" id="KW-0507">mRNA processing</keyword>
<sequence length="387" mass="44799">MGRLTPEVIEAAPQYLNPVGQYELSLRDLKIPVIENLGATLNQFDTIDFTNNDLRKLDGFPFLPKLKTLYLANNHIARIADNLQEYIANLDTLMLNNNMLQELSDIDPLATLPKLTHVSFARNPIAMKKDYRLYVIYMLPNLRTLDYNRITQKEREAARKLYKSKSAEKAKKKQKGANTFVPGGELAKQQQQAPRMTKKDADAIKKAILEAKSIEEVERLKAMLQAGQMPHSMEQKQHQNGHKPNSEAMEQEQYSVQSNEALQFLFRGRRSFLHPGKTKCEEQKREARKAYEEKCSLLGKRFCPKLSTWREFQQWEIGGGYESKRNPLPTQPPTPQMHTMRTHHTRLYTPATLRTHKTPMFGPVTMRQPYHTPPYTNEFVTRNPFED</sequence>
<evidence type="ECO:0000313" key="11">
    <source>
        <dbReference type="EMBL" id="CAF3554211.1"/>
    </source>
</evidence>
<keyword evidence="5" id="KW-0508">mRNA splicing</keyword>
<evidence type="ECO:0000256" key="7">
    <source>
        <dbReference type="ARBA" id="ARBA00024196"/>
    </source>
</evidence>
<dbReference type="InterPro" id="IPR044640">
    <property type="entry name" value="RU2A"/>
</dbReference>
<proteinExistence type="inferred from homology"/>
<dbReference type="SUPFAM" id="SSF52058">
    <property type="entry name" value="L domain-like"/>
    <property type="match status" value="1"/>
</dbReference>
<feature type="coiled-coil region" evidence="8">
    <location>
        <begin position="76"/>
        <end position="103"/>
    </location>
</feature>
<evidence type="ECO:0000256" key="1">
    <source>
        <dbReference type="ARBA" id="ARBA00004123"/>
    </source>
</evidence>
<evidence type="ECO:0000256" key="5">
    <source>
        <dbReference type="ARBA" id="ARBA00023187"/>
    </source>
</evidence>
<evidence type="ECO:0000256" key="8">
    <source>
        <dbReference type="SAM" id="Coils"/>
    </source>
</evidence>
<dbReference type="Proteomes" id="UP000663874">
    <property type="component" value="Unassembled WGS sequence"/>
</dbReference>
<dbReference type="Proteomes" id="UP000663823">
    <property type="component" value="Unassembled WGS sequence"/>
</dbReference>
<evidence type="ECO:0000259" key="10">
    <source>
        <dbReference type="SMART" id="SM00446"/>
    </source>
</evidence>
<dbReference type="GO" id="GO:0030620">
    <property type="term" value="F:U2 snRNA binding"/>
    <property type="evidence" value="ECO:0007669"/>
    <property type="project" value="InterPro"/>
</dbReference>
<organism evidence="11 13">
    <name type="scientific">Rotaria sordida</name>
    <dbReference type="NCBI Taxonomy" id="392033"/>
    <lineage>
        <taxon>Eukaryota</taxon>
        <taxon>Metazoa</taxon>
        <taxon>Spiralia</taxon>
        <taxon>Gnathifera</taxon>
        <taxon>Rotifera</taxon>
        <taxon>Eurotatoria</taxon>
        <taxon>Bdelloidea</taxon>
        <taxon>Philodinida</taxon>
        <taxon>Philodinidae</taxon>
        <taxon>Rotaria</taxon>
    </lineage>
</organism>
<dbReference type="GO" id="GO:0000398">
    <property type="term" value="P:mRNA splicing, via spliceosome"/>
    <property type="evidence" value="ECO:0007669"/>
    <property type="project" value="InterPro"/>
</dbReference>
<comment type="caution">
    <text evidence="11">The sequence shown here is derived from an EMBL/GenBank/DDBJ whole genome shotgun (WGS) entry which is preliminary data.</text>
</comment>
<evidence type="ECO:0000313" key="12">
    <source>
        <dbReference type="EMBL" id="CAF3615297.1"/>
    </source>
</evidence>